<dbReference type="SUPFAM" id="SSF52540">
    <property type="entry name" value="P-loop containing nucleoside triphosphate hydrolases"/>
    <property type="match status" value="1"/>
</dbReference>
<dbReference type="SMART" id="SM00490">
    <property type="entry name" value="HELICc"/>
    <property type="match status" value="1"/>
</dbReference>
<feature type="compositionally biased region" description="Acidic residues" evidence="5">
    <location>
        <begin position="1692"/>
        <end position="1705"/>
    </location>
</feature>
<evidence type="ECO:0000256" key="1">
    <source>
        <dbReference type="ARBA" id="ARBA00022741"/>
    </source>
</evidence>
<dbReference type="Pfam" id="PF26076">
    <property type="entry name" value="WHD_DDX60"/>
    <property type="match status" value="1"/>
</dbReference>
<dbReference type="Pfam" id="PF23002">
    <property type="entry name" value="PIN-like_DDX60"/>
    <property type="match status" value="1"/>
</dbReference>
<evidence type="ECO:0000256" key="2">
    <source>
        <dbReference type="ARBA" id="ARBA00022801"/>
    </source>
</evidence>
<dbReference type="InterPro" id="IPR011545">
    <property type="entry name" value="DEAD/DEAH_box_helicase_dom"/>
</dbReference>
<evidence type="ECO:0000259" key="7">
    <source>
        <dbReference type="PROSITE" id="PS51194"/>
    </source>
</evidence>
<evidence type="ECO:0000256" key="4">
    <source>
        <dbReference type="ARBA" id="ARBA00022840"/>
    </source>
</evidence>
<feature type="domain" description="Helicase C-terminal" evidence="7">
    <location>
        <begin position="1157"/>
        <end position="1330"/>
    </location>
</feature>
<dbReference type="InterPro" id="IPR014001">
    <property type="entry name" value="Helicase_ATP-bd"/>
</dbReference>
<dbReference type="Gene3D" id="3.40.50.300">
    <property type="entry name" value="P-loop containing nucleotide triphosphate hydrolases"/>
    <property type="match status" value="2"/>
</dbReference>
<feature type="compositionally biased region" description="Basic and acidic residues" evidence="5">
    <location>
        <begin position="1678"/>
        <end position="1691"/>
    </location>
</feature>
<keyword evidence="1" id="KW-0547">Nucleotide-binding</keyword>
<feature type="domain" description="Helicase ATP-binding" evidence="6">
    <location>
        <begin position="715"/>
        <end position="889"/>
    </location>
</feature>
<dbReference type="InterPro" id="IPR052431">
    <property type="entry name" value="SKI2_subfamily_helicases"/>
</dbReference>
<accession>A0ABR1HTG3</accession>
<evidence type="ECO:0008006" key="10">
    <source>
        <dbReference type="Google" id="ProtNLM"/>
    </source>
</evidence>
<dbReference type="Pfam" id="PF00270">
    <property type="entry name" value="DEAD"/>
    <property type="match status" value="1"/>
</dbReference>
<dbReference type="InterPro" id="IPR001650">
    <property type="entry name" value="Helicase_C-like"/>
</dbReference>
<evidence type="ECO:0000259" key="6">
    <source>
        <dbReference type="PROSITE" id="PS51192"/>
    </source>
</evidence>
<proteinExistence type="predicted"/>
<feature type="region of interest" description="Disordered" evidence="5">
    <location>
        <begin position="487"/>
        <end position="519"/>
    </location>
</feature>
<reference evidence="8 9" key="1">
    <citation type="journal article" date="2025" name="Microbiol. Resour. Announc.">
        <title>Draft genome sequences for Neonectria magnoliae and Neonectria punicea, canker pathogens of Liriodendron tulipifera and Acer saccharum in West Virginia.</title>
        <authorList>
            <person name="Petronek H.M."/>
            <person name="Kasson M.T."/>
            <person name="Metheny A.M."/>
            <person name="Stauder C.M."/>
            <person name="Lovett B."/>
            <person name="Lynch S.C."/>
            <person name="Garnas J.R."/>
            <person name="Kasson L.R."/>
            <person name="Stajich J.E."/>
        </authorList>
    </citation>
    <scope>NUCLEOTIDE SEQUENCE [LARGE SCALE GENOMIC DNA]</scope>
    <source>
        <strain evidence="8 9">NRRL 64651</strain>
    </source>
</reference>
<dbReference type="SMART" id="SM00487">
    <property type="entry name" value="DEXDc"/>
    <property type="match status" value="1"/>
</dbReference>
<sequence length="1748" mass="197621">MSPEKVLLRWYSRLHSFKVDIVGDFAGGELFGIHGESLIRYCVKQSRVAFHDGFQLLHAVFAVEKFLDDLQKRGCNFDVLFFRDLDFVCVPEGAAAADAYKYHLARAVVIQHLSRSNIRSEVHEFDSFESDSFEEYLSNHTLHFMLCHDGDEDEGPNTIQLRHLIWKFSQSGRHVALINHITWQTSKVFVNLLSRTNEKTVLGSINSPSRPCSELSALSTTILDNIPELDAQAYNLTLRESFAVHICQGILGQPPSTKADTDTLNRVHGLLLHMATLRLCSLQERRCGIKDIGSDDESFVRLFSELSKALIERGLKNYALDWDLFDLIDGRIFSFMLDMIRKNSPVPKEIVEKAKDLWKEVVKTSTTYSEADFDVASRLSKPSPAPSVSSEIHPTILEFAHPAFNQFLGNIKVKEVQETANPATNIVFEDLEHWHRNKPVNSLPQNDFIAKRRNQRQMADITTYALSLQNGGGKILEREPIVVRPRHARGKGTKPHLVKDTQKKGREKPGKKGGKGGKENALKVAQEIQSRKIQDKRDNAIQLWAERCAEFQKDPDLVSRYLKVEKFLSGISRKDHWSLGPEVHLYLCHTLSRIWVEARKNVSKTSPQGLYLISMMWNSLQAISRSEDCTPEIEDAMQGIVTGLRMPQVHVTVGSPSRVLPFFIDTEVAKDASKLVQDYRILQLEHGGPYMERRFDSKPDPRVPFEPDAWQRKVLDSVDANESLLVVAPTSAGKTFISFYAMKAVLEESDDAVLVYVAPTKALVNQIAAEIEGKFSKSYHGKPGKSVWAIHTRDYRINNPTGCQILVTVPHILQIMLLSPANANHANAWSRRVKRIIFDEVHCIGQADDGVVWEQLLLLAPCPIIALSATVGNPNEFRDWLRVSRTQKDTKMTMIVHGVRYSDLRKFLYESPPEGFIFKGLQKAPRLPVPGLDEGDAISPRFQFVHPISALKDRNRETLEDMSLEARDCFTLWEKMNETLPPGHLKKKVDALNPIKTLPQLISKYDIVEWEKNLKATLRDVMEASKSSLTALQASLDPEPEQECSQTMTATKSKNTPRIPPEIDHVVSLFPLVCELHSQNALPALAFSYDRLECERAVTYILEKMEERELGWKRSDPGWLKKLKEYKKWSDQKAKARQVMPSTKSKVRGGDTEKMTRLELAREAASAEISVWESFDPNAPLEEFSFADSTKMQKSEFDEMIRRLKWADIRPELVKALERGLGVHHAGMNRKYRQVVEILFRRGYLRVVIATGTLALGINMPCKTVIFTGDSVFLTAQNYRQASGRAGRRGFDLLGNVVFNGIPKDRVYEIMSSRLPALKGQFPISTTLILRLLGLLHGTSNSDFALNAVQALLSQTRLYLGGPDAELSVKHHLRFSIEYLRRHNLLSGSGKPLNFAGLVGHLYFTENSVFAFHSLLRGGFFHQLCADIYRAPERVLLEMILVLSHLFNRFPVRRTRQLVDKTHRSPSIVFLPRLPIAAETILIQHNKETLSIFRDYVHSYISQHLTEKPDRTMPFTQTVVGPLEGSQGDFLGRIPTSIRSPFVALSGFGDEFDSIQDLCSTVRAGLFLEESAIPYIPIWPHDTDVELNAYLLDFYKHGSMVDLVRDNQIKGGDVWFYLQDFSRTLGAIETSLRSLAGLEANLDDDYDDDDDDLSDGEGFEGLAPEESEAPTVPAPKNLNKESGKTKAKVQDSWDDGSSDSETEATDTEHSPRELPLLNKDQGGGLMTVLKAFEMLRVEFNTKFKKVWA</sequence>
<evidence type="ECO:0000256" key="5">
    <source>
        <dbReference type="SAM" id="MobiDB-lite"/>
    </source>
</evidence>
<dbReference type="Proteomes" id="UP001498421">
    <property type="component" value="Unassembled WGS sequence"/>
</dbReference>
<feature type="compositionally biased region" description="Basic and acidic residues" evidence="5">
    <location>
        <begin position="497"/>
        <end position="519"/>
    </location>
</feature>
<feature type="region of interest" description="Disordered" evidence="5">
    <location>
        <begin position="1643"/>
        <end position="1720"/>
    </location>
</feature>
<dbReference type="PANTHER" id="PTHR44533:SF4">
    <property type="entry name" value="DEAD_H RNA HELICASE, PUTATIVE-RELATED"/>
    <property type="match status" value="1"/>
</dbReference>
<gene>
    <name evidence="8" type="ORF">QQZ08_008619</name>
</gene>
<protein>
    <recommendedName>
        <fullName evidence="10">DEAD/DEAH box helicase</fullName>
    </recommendedName>
</protein>
<dbReference type="InterPro" id="IPR059032">
    <property type="entry name" value="WHD_DDX60"/>
</dbReference>
<evidence type="ECO:0000313" key="8">
    <source>
        <dbReference type="EMBL" id="KAK7424361.1"/>
    </source>
</evidence>
<feature type="compositionally biased region" description="Basic residues" evidence="5">
    <location>
        <begin position="487"/>
        <end position="496"/>
    </location>
</feature>
<comment type="caution">
    <text evidence="8">The sequence shown here is derived from an EMBL/GenBank/DDBJ whole genome shotgun (WGS) entry which is preliminary data.</text>
</comment>
<evidence type="ECO:0000256" key="3">
    <source>
        <dbReference type="ARBA" id="ARBA00022806"/>
    </source>
</evidence>
<feature type="compositionally biased region" description="Acidic residues" evidence="5">
    <location>
        <begin position="1643"/>
        <end position="1668"/>
    </location>
</feature>
<organism evidence="8 9">
    <name type="scientific">Neonectria magnoliae</name>
    <dbReference type="NCBI Taxonomy" id="2732573"/>
    <lineage>
        <taxon>Eukaryota</taxon>
        <taxon>Fungi</taxon>
        <taxon>Dikarya</taxon>
        <taxon>Ascomycota</taxon>
        <taxon>Pezizomycotina</taxon>
        <taxon>Sordariomycetes</taxon>
        <taxon>Hypocreomycetidae</taxon>
        <taxon>Hypocreales</taxon>
        <taxon>Nectriaceae</taxon>
        <taxon>Neonectria</taxon>
    </lineage>
</organism>
<dbReference type="PANTHER" id="PTHR44533">
    <property type="entry name" value="DEAD/H RNA HELICASE, PUTATIVE-RELATED"/>
    <property type="match status" value="1"/>
</dbReference>
<keyword evidence="4" id="KW-0067">ATP-binding</keyword>
<dbReference type="PROSITE" id="PS51192">
    <property type="entry name" value="HELICASE_ATP_BIND_1"/>
    <property type="match status" value="1"/>
</dbReference>
<evidence type="ECO:0000313" key="9">
    <source>
        <dbReference type="Proteomes" id="UP001498421"/>
    </source>
</evidence>
<dbReference type="EMBL" id="JAZAVK010000091">
    <property type="protein sequence ID" value="KAK7424361.1"/>
    <property type="molecule type" value="Genomic_DNA"/>
</dbReference>
<dbReference type="InterPro" id="IPR055124">
    <property type="entry name" value="PIN-like_DDX60"/>
</dbReference>
<dbReference type="InterPro" id="IPR027417">
    <property type="entry name" value="P-loop_NTPase"/>
</dbReference>
<dbReference type="PROSITE" id="PS51194">
    <property type="entry name" value="HELICASE_CTER"/>
    <property type="match status" value="1"/>
</dbReference>
<dbReference type="CDD" id="cd18795">
    <property type="entry name" value="SF2_C_Ski2"/>
    <property type="match status" value="1"/>
</dbReference>
<keyword evidence="9" id="KW-1185">Reference proteome</keyword>
<name>A0ABR1HTG3_9HYPO</name>
<keyword evidence="2" id="KW-0378">Hydrolase</keyword>
<keyword evidence="3" id="KW-0347">Helicase</keyword>
<dbReference type="Pfam" id="PF00271">
    <property type="entry name" value="Helicase_C"/>
    <property type="match status" value="1"/>
</dbReference>